<reference evidence="3" key="1">
    <citation type="submission" date="2016-10" db="EMBL/GenBank/DDBJ databases">
        <authorList>
            <person name="Varghese N."/>
            <person name="Submissions S."/>
        </authorList>
    </citation>
    <scope>NUCLEOTIDE SEQUENCE [LARGE SCALE GENOMIC DNA]</scope>
    <source>
        <strain evidence="3">CGMCC 1.3431</strain>
    </source>
</reference>
<organism evidence="2 3">
    <name type="scientific">Asticcacaulis taihuensis</name>
    <dbReference type="NCBI Taxonomy" id="260084"/>
    <lineage>
        <taxon>Bacteria</taxon>
        <taxon>Pseudomonadati</taxon>
        <taxon>Pseudomonadota</taxon>
        <taxon>Alphaproteobacteria</taxon>
        <taxon>Caulobacterales</taxon>
        <taxon>Caulobacteraceae</taxon>
        <taxon>Asticcacaulis</taxon>
    </lineage>
</organism>
<dbReference type="CDD" id="cd07983">
    <property type="entry name" value="LPLAT_DUF374-like"/>
    <property type="match status" value="1"/>
</dbReference>
<protein>
    <recommendedName>
        <fullName evidence="1">DUF374 domain-containing protein</fullName>
    </recommendedName>
</protein>
<dbReference type="Pfam" id="PF04028">
    <property type="entry name" value="DUF374"/>
    <property type="match status" value="1"/>
</dbReference>
<evidence type="ECO:0000259" key="1">
    <source>
        <dbReference type="Pfam" id="PF04028"/>
    </source>
</evidence>
<evidence type="ECO:0000313" key="2">
    <source>
        <dbReference type="EMBL" id="SCW60970.1"/>
    </source>
</evidence>
<dbReference type="RefSeq" id="WP_090647656.1">
    <property type="nucleotide sequence ID" value="NZ_CBCRYE010000001.1"/>
</dbReference>
<sequence>MKDILQSPFMQDLIAGTLVGYLKFCYKTTRWTIEGQAPVEAIWDGKGPVVLMFWHGRLHLGHASWPRDRGQPVCVLASMSKSGEVSMKINTRFGYHSIRGSSAKKSDPTKQKGGAQAFRELIRWIRGDRDTGGRCVAMTPDGPRGPSRVMTEGSLKLSQMSGAPLVVLGQSTKNYMEFKTWDRMRIPLPFSRGAMVWGVLPAIPADTDETAMEALRLQAEQALTGVTDRADEILGLVPQGAS</sequence>
<dbReference type="OrthoDB" id="9810508at2"/>
<gene>
    <name evidence="2" type="ORF">SAMN02927928_2188</name>
</gene>
<accession>A0A1G4RVV1</accession>
<feature type="domain" description="DUF374" evidence="1">
    <location>
        <begin position="68"/>
        <end position="146"/>
    </location>
</feature>
<dbReference type="STRING" id="260084.SAMN02927928_2188"/>
<evidence type="ECO:0000313" key="3">
    <source>
        <dbReference type="Proteomes" id="UP000199150"/>
    </source>
</evidence>
<dbReference type="AlphaFoldDB" id="A0A1G4RVV1"/>
<proteinExistence type="predicted"/>
<name>A0A1G4RVV1_9CAUL</name>
<dbReference type="EMBL" id="FMTS01000003">
    <property type="protein sequence ID" value="SCW60970.1"/>
    <property type="molecule type" value="Genomic_DNA"/>
</dbReference>
<dbReference type="Proteomes" id="UP000199150">
    <property type="component" value="Unassembled WGS sequence"/>
</dbReference>
<dbReference type="InterPro" id="IPR007172">
    <property type="entry name" value="DUF374"/>
</dbReference>
<keyword evidence="3" id="KW-1185">Reference proteome</keyword>